<name>A0A8S5MK51_9CAUD</name>
<proteinExistence type="predicted"/>
<protein>
    <submittedName>
        <fullName evidence="1">Uncharacterized protein</fullName>
    </submittedName>
</protein>
<sequence length="121" mass="13702">MSLLAEIKSIAEGLNIKVETGVFSGKAPDEYIVLTPLSDGFDMHCDNMPTFDRQEVRISIFSKGNYSALKYKLVTALFQSDISITDRLYIGYESDTGYHHYAIDALKTYELEEIDYGNNRT</sequence>
<reference evidence="1" key="1">
    <citation type="journal article" date="2021" name="Proc. Natl. Acad. Sci. U.S.A.">
        <title>A Catalog of Tens of Thousands of Viruses from Human Metagenomes Reveals Hidden Associations with Chronic Diseases.</title>
        <authorList>
            <person name="Tisza M.J."/>
            <person name="Buck C.B."/>
        </authorList>
    </citation>
    <scope>NUCLEOTIDE SEQUENCE</scope>
    <source>
        <strain evidence="1">CtMM521</strain>
    </source>
</reference>
<organism evidence="1">
    <name type="scientific">Siphoviridae sp. ctMM521</name>
    <dbReference type="NCBI Taxonomy" id="2826259"/>
    <lineage>
        <taxon>Viruses</taxon>
        <taxon>Duplodnaviria</taxon>
        <taxon>Heunggongvirae</taxon>
        <taxon>Uroviricota</taxon>
        <taxon>Caudoviricetes</taxon>
    </lineage>
</organism>
<accession>A0A8S5MK51</accession>
<evidence type="ECO:0000313" key="1">
    <source>
        <dbReference type="EMBL" id="DAD82626.1"/>
    </source>
</evidence>
<dbReference type="EMBL" id="BK014922">
    <property type="protein sequence ID" value="DAD82626.1"/>
    <property type="molecule type" value="Genomic_DNA"/>
</dbReference>